<reference evidence="2 3" key="1">
    <citation type="submission" date="2019-12" db="EMBL/GenBank/DDBJ databases">
        <title>Nocardia sp. nov. ET3-3 isolated from soil.</title>
        <authorList>
            <person name="Kanchanasin P."/>
            <person name="Tanasupawat S."/>
            <person name="Yuki M."/>
            <person name="Kudo T."/>
        </authorList>
    </citation>
    <scope>NUCLEOTIDE SEQUENCE [LARGE SCALE GENOMIC DNA]</scope>
    <source>
        <strain evidence="2 3">ET3-3</strain>
    </source>
</reference>
<keyword evidence="3" id="KW-1185">Reference proteome</keyword>
<name>A0A7K1V8C4_9NOCA</name>
<feature type="transmembrane region" description="Helical" evidence="1">
    <location>
        <begin position="186"/>
        <end position="204"/>
    </location>
</feature>
<organism evidence="2 3">
    <name type="scientific">Nocardia terrae</name>
    <dbReference type="NCBI Taxonomy" id="2675851"/>
    <lineage>
        <taxon>Bacteria</taxon>
        <taxon>Bacillati</taxon>
        <taxon>Actinomycetota</taxon>
        <taxon>Actinomycetes</taxon>
        <taxon>Mycobacteriales</taxon>
        <taxon>Nocardiaceae</taxon>
        <taxon>Nocardia</taxon>
    </lineage>
</organism>
<feature type="transmembrane region" description="Helical" evidence="1">
    <location>
        <begin position="154"/>
        <end position="174"/>
    </location>
</feature>
<gene>
    <name evidence="2" type="ORF">GPX89_37425</name>
</gene>
<dbReference type="InterPro" id="IPR025238">
    <property type="entry name" value="DUF4184"/>
</dbReference>
<feature type="transmembrane region" description="Helical" evidence="1">
    <location>
        <begin position="224"/>
        <end position="247"/>
    </location>
</feature>
<dbReference type="Pfam" id="PF13803">
    <property type="entry name" value="DUF4184"/>
    <property type="match status" value="1"/>
</dbReference>
<feature type="transmembrane region" description="Helical" evidence="1">
    <location>
        <begin position="68"/>
        <end position="88"/>
    </location>
</feature>
<dbReference type="Proteomes" id="UP000466794">
    <property type="component" value="Unassembled WGS sequence"/>
</dbReference>
<feature type="transmembrane region" description="Helical" evidence="1">
    <location>
        <begin position="37"/>
        <end position="56"/>
    </location>
</feature>
<sequence>MAFLNSQFFAGSTDHFGGCTVPFTLAHPAAVLPLRRALWFPGLVAGSIAPDVPYYLSIGIDGELTHSLPGLPMDVVLGGILVGIAWALRRTVEGMIGKTVTMSRPGPVNAVAAMLVGALTHLAWDAFTHTDGAAVRHWEVLRESVIGPHRVYNVIGYISSLGGMLLLAGYLAVWFRRALPAAADPLRTRVLVSLIAVAALAGLLARTDPVARISLYDCVRHVTIYAITSAGAGFVLYALVSATASAARGNR</sequence>
<accession>A0A7K1V8C4</accession>
<keyword evidence="1" id="KW-0472">Membrane</keyword>
<keyword evidence="1" id="KW-1133">Transmembrane helix</keyword>
<dbReference type="AlphaFoldDB" id="A0A7K1V8C4"/>
<keyword evidence="1" id="KW-0812">Transmembrane</keyword>
<protein>
    <submittedName>
        <fullName evidence="2">DUF4184 family protein</fullName>
    </submittedName>
</protein>
<evidence type="ECO:0000256" key="1">
    <source>
        <dbReference type="SAM" id="Phobius"/>
    </source>
</evidence>
<feature type="transmembrane region" description="Helical" evidence="1">
    <location>
        <begin position="108"/>
        <end position="127"/>
    </location>
</feature>
<evidence type="ECO:0000313" key="3">
    <source>
        <dbReference type="Proteomes" id="UP000466794"/>
    </source>
</evidence>
<proteinExistence type="predicted"/>
<dbReference type="EMBL" id="WRPP01000011">
    <property type="protein sequence ID" value="MVU82905.1"/>
    <property type="molecule type" value="Genomic_DNA"/>
</dbReference>
<evidence type="ECO:0000313" key="2">
    <source>
        <dbReference type="EMBL" id="MVU82905.1"/>
    </source>
</evidence>
<comment type="caution">
    <text evidence="2">The sequence shown here is derived from an EMBL/GenBank/DDBJ whole genome shotgun (WGS) entry which is preliminary data.</text>
</comment>